<dbReference type="KEGG" id="cca:CCA_00135"/>
<gene>
    <name evidence="3" type="ordered locus">CCA_00135</name>
</gene>
<evidence type="ECO:0000256" key="2">
    <source>
        <dbReference type="ARBA" id="ARBA00022679"/>
    </source>
</evidence>
<dbReference type="GO" id="GO:0008168">
    <property type="term" value="F:methyltransferase activity"/>
    <property type="evidence" value="ECO:0007669"/>
    <property type="project" value="UniProtKB-KW"/>
</dbReference>
<dbReference type="OrthoDB" id="9803017at2"/>
<dbReference type="HOGENOM" id="CLU_075826_0_2_0"/>
<dbReference type="Gene3D" id="3.40.50.150">
    <property type="entry name" value="Vaccinia Virus protein VP39"/>
    <property type="match status" value="1"/>
</dbReference>
<dbReference type="GO" id="GO:0003676">
    <property type="term" value="F:nucleic acid binding"/>
    <property type="evidence" value="ECO:0007669"/>
    <property type="project" value="InterPro"/>
</dbReference>
<dbReference type="eggNOG" id="COG0742">
    <property type="taxonomic scope" value="Bacteria"/>
</dbReference>
<dbReference type="PANTHER" id="PTHR43542:SF1">
    <property type="entry name" value="METHYLTRANSFERASE"/>
    <property type="match status" value="1"/>
</dbReference>
<accession>Q824L0</accession>
<keyword evidence="2" id="KW-0808">Transferase</keyword>
<evidence type="ECO:0008006" key="5">
    <source>
        <dbReference type="Google" id="ProtNLM"/>
    </source>
</evidence>
<keyword evidence="4" id="KW-1185">Reference proteome</keyword>
<dbReference type="Proteomes" id="UP000002193">
    <property type="component" value="Chromosome"/>
</dbReference>
<proteinExistence type="predicted"/>
<evidence type="ECO:0000256" key="1">
    <source>
        <dbReference type="ARBA" id="ARBA00022603"/>
    </source>
</evidence>
<reference evidence="3 4" key="1">
    <citation type="journal article" date="2003" name="Nucleic Acids Res.">
        <title>Genome sequence of Chlamydophila caviae (Chlamydia psittaci GPIC): examining the role of niche-specific genes in the evolution of the Chlamydiaceae.</title>
        <authorList>
            <person name="Read T.D."/>
            <person name="Myers G.S.A."/>
            <person name="Brunham R.C."/>
            <person name="Nelson W.C."/>
            <person name="Paulsen I.T."/>
            <person name="Heidelberg J.F."/>
            <person name="Holtzapple E.K."/>
            <person name="Khouri H.M."/>
            <person name="Federova N.B."/>
            <person name="Carty H.A."/>
            <person name="Umayam L.A."/>
            <person name="Haft D.H."/>
            <person name="Peterson J.D."/>
            <person name="Beanan M.J."/>
            <person name="White O."/>
            <person name="Salzberg S.L."/>
            <person name="Hsia R.-C."/>
            <person name="McClarty G."/>
            <person name="Rank R.G."/>
            <person name="Bavoil P.M."/>
            <person name="Fraser C.M."/>
        </authorList>
    </citation>
    <scope>NUCLEOTIDE SEQUENCE [LARGE SCALE GENOMIC DNA]</scope>
    <source>
        <strain evidence="4">ATCC VR-813 / DSM 19441 / 03DC25 / GPIC</strain>
    </source>
</reference>
<name>Q824L0_CHLCV</name>
<dbReference type="PANTHER" id="PTHR43542">
    <property type="entry name" value="METHYLTRANSFERASE"/>
    <property type="match status" value="1"/>
</dbReference>
<dbReference type="InterPro" id="IPR004398">
    <property type="entry name" value="RNA_MeTrfase_RsmD"/>
</dbReference>
<dbReference type="SUPFAM" id="SSF53335">
    <property type="entry name" value="S-adenosyl-L-methionine-dependent methyltransferases"/>
    <property type="match status" value="1"/>
</dbReference>
<dbReference type="InterPro" id="IPR029063">
    <property type="entry name" value="SAM-dependent_MTases_sf"/>
</dbReference>
<dbReference type="EMBL" id="AE015925">
    <property type="protein sequence ID" value="AAP04887.1"/>
    <property type="molecule type" value="Genomic_DNA"/>
</dbReference>
<dbReference type="RefSeq" id="WP_011006108.1">
    <property type="nucleotide sequence ID" value="NC_003361.3"/>
</dbReference>
<dbReference type="PIRSF" id="PIRSF004553">
    <property type="entry name" value="CHP00095"/>
    <property type="match status" value="1"/>
</dbReference>
<keyword evidence="1" id="KW-0489">Methyltransferase</keyword>
<dbReference type="NCBIfam" id="TIGR00095">
    <property type="entry name" value="16S rRNA (guanine(966)-N(2))-methyltransferase RsmD"/>
    <property type="match status" value="1"/>
</dbReference>
<dbReference type="CDD" id="cd02440">
    <property type="entry name" value="AdoMet_MTases"/>
    <property type="match status" value="1"/>
</dbReference>
<organism evidence="3 4">
    <name type="scientific">Chlamydia caviae (strain ATCC VR-813 / DSM 19441 / 03DC25 / GPIC)</name>
    <name type="common">Chlamydophila caviae</name>
    <dbReference type="NCBI Taxonomy" id="227941"/>
    <lineage>
        <taxon>Bacteria</taxon>
        <taxon>Pseudomonadati</taxon>
        <taxon>Chlamydiota</taxon>
        <taxon>Chlamydiia</taxon>
        <taxon>Chlamydiales</taxon>
        <taxon>Chlamydiaceae</taxon>
        <taxon>Chlamydia/Chlamydophila group</taxon>
        <taxon>Chlamydia</taxon>
    </lineage>
</organism>
<dbReference type="STRING" id="227941.CCA_00135"/>
<evidence type="ECO:0000313" key="3">
    <source>
        <dbReference type="EMBL" id="AAP04887.1"/>
    </source>
</evidence>
<evidence type="ECO:0000313" key="4">
    <source>
        <dbReference type="Proteomes" id="UP000002193"/>
    </source>
</evidence>
<protein>
    <recommendedName>
        <fullName evidence="5">Methyltransferase</fullName>
    </recommendedName>
</protein>
<dbReference type="GO" id="GO:0031167">
    <property type="term" value="P:rRNA methylation"/>
    <property type="evidence" value="ECO:0007669"/>
    <property type="project" value="InterPro"/>
</dbReference>
<dbReference type="PROSITE" id="PS00092">
    <property type="entry name" value="N6_MTASE"/>
    <property type="match status" value="1"/>
</dbReference>
<dbReference type="InterPro" id="IPR002052">
    <property type="entry name" value="DNA_methylase_N6_adenine_CS"/>
</dbReference>
<sequence length="189" mass="20728">MKILAGKYKGKSLKIFSNPSVRPTCGVVKEAVFNICAAYIEDATFLDLFSGVGSVGFEALSRGASSVTFVDSSAQSVRLIRANSQLLHPDLPVTIMKQEARSAIQRLTKKGMSFDLIYIDPPYNLENRYLAAVLSDIVFGKILDKEGLLFLENASVEPILVEGLVLKRRRKLGGTFLSEYILDDSSCSL</sequence>
<dbReference type="Pfam" id="PF03602">
    <property type="entry name" value="Cons_hypoth95"/>
    <property type="match status" value="1"/>
</dbReference>
<dbReference type="AlphaFoldDB" id="Q824L0"/>